<feature type="region of interest" description="Disordered" evidence="1">
    <location>
        <begin position="242"/>
        <end position="370"/>
    </location>
</feature>
<sequence>MTAFYGFCAMRILINQQRYHKKTHQSLEEHAEANETIEENKDEKPVRARITAPSPLPEDKETALGESTGSSRPALSAKNNDRRQGSKVHVNPNFHGRTVIRAGGPPPRFNQPRGNNALLNVANSMIKAGMGNFSNNRPGPVPLMSLQTAPQPMFPPRPPQNQQMPPNQGFGMRPPMQQIPPQPIRLPLRQPPMGMQPFGGPLNPMATRPTFGVVQAVQRPQTNVAPGPSWNDDVTQFLMKMNQSSGGNAPMPLMPMPNRSRSPHRPSRDRYRSSRQSGRSARHRRRRSSSRSRSRSRSTTCSYSRSMSSYSASSQSRSRSRSPRDRNPYRAPAAPPLSSQDPGGYIPPNKRRDGGGRGGNPRRDQTKNMDCVRAIGLDSSYLNRLEEQKRLREEILRKKEQRRHATRTSPGPSGSRRGRDPPPQDPLPPADRKMGRSKAYLVVVVDNVDRWPAAQTTISAIASATGRIKKCWQSSPSSVSVVFHEHENAKQFMINQNGKIYGGCRLIIKLEKAYLNLTTV</sequence>
<feature type="compositionally biased region" description="Low complexity" evidence="1">
    <location>
        <begin position="297"/>
        <end position="317"/>
    </location>
</feature>
<organism evidence="2 3">
    <name type="scientific">Steinernema carpocapsae</name>
    <name type="common">Entomopathogenic nematode</name>
    <dbReference type="NCBI Taxonomy" id="34508"/>
    <lineage>
        <taxon>Eukaryota</taxon>
        <taxon>Metazoa</taxon>
        <taxon>Ecdysozoa</taxon>
        <taxon>Nematoda</taxon>
        <taxon>Chromadorea</taxon>
        <taxon>Rhabditida</taxon>
        <taxon>Tylenchina</taxon>
        <taxon>Panagrolaimomorpha</taxon>
        <taxon>Strongyloidoidea</taxon>
        <taxon>Steinernematidae</taxon>
        <taxon>Steinernema</taxon>
    </lineage>
</organism>
<proteinExistence type="predicted"/>
<reference evidence="2 3" key="2">
    <citation type="journal article" date="2019" name="G3 (Bethesda)">
        <title>Hybrid Assembly of the Genome of the Entomopathogenic Nematode Steinernema carpocapsae Identifies the X-Chromosome.</title>
        <authorList>
            <person name="Serra L."/>
            <person name="Macchietto M."/>
            <person name="Macias-Munoz A."/>
            <person name="McGill C.J."/>
            <person name="Rodriguez I.M."/>
            <person name="Rodriguez B."/>
            <person name="Murad R."/>
            <person name="Mortazavi A."/>
        </authorList>
    </citation>
    <scope>NUCLEOTIDE SEQUENCE [LARGE SCALE GENOMIC DNA]</scope>
    <source>
        <strain evidence="2 3">ALL</strain>
    </source>
</reference>
<gene>
    <name evidence="2" type="ORF">L596_017674</name>
</gene>
<keyword evidence="3" id="KW-1185">Reference proteome</keyword>
<evidence type="ECO:0000313" key="3">
    <source>
        <dbReference type="Proteomes" id="UP000298663"/>
    </source>
</evidence>
<feature type="compositionally biased region" description="Basic residues" evidence="1">
    <location>
        <begin position="280"/>
        <end position="296"/>
    </location>
</feature>
<feature type="compositionally biased region" description="Basic and acidic residues" evidence="1">
    <location>
        <begin position="350"/>
        <end position="367"/>
    </location>
</feature>
<feature type="region of interest" description="Disordered" evidence="1">
    <location>
        <begin position="395"/>
        <end position="434"/>
    </location>
</feature>
<dbReference type="AlphaFoldDB" id="A0A4V6A1S7"/>
<feature type="compositionally biased region" description="Basic and acidic residues" evidence="1">
    <location>
        <begin position="25"/>
        <end position="46"/>
    </location>
</feature>
<accession>A0A4V6A1S7</accession>
<protein>
    <submittedName>
        <fullName evidence="2">Uncharacterized protein</fullName>
    </submittedName>
</protein>
<evidence type="ECO:0000256" key="1">
    <source>
        <dbReference type="SAM" id="MobiDB-lite"/>
    </source>
</evidence>
<comment type="caution">
    <text evidence="2">The sequence shown here is derived from an EMBL/GenBank/DDBJ whole genome shotgun (WGS) entry which is preliminary data.</text>
</comment>
<name>A0A4V6A1S7_STECR</name>
<dbReference type="Proteomes" id="UP000298663">
    <property type="component" value="Unassembled WGS sequence"/>
</dbReference>
<feature type="region of interest" description="Disordered" evidence="1">
    <location>
        <begin position="25"/>
        <end position="111"/>
    </location>
</feature>
<dbReference type="EMBL" id="AZBU02000005">
    <property type="protein sequence ID" value="TKR76555.1"/>
    <property type="molecule type" value="Genomic_DNA"/>
</dbReference>
<reference evidence="2 3" key="1">
    <citation type="journal article" date="2015" name="Genome Biol.">
        <title>Comparative genomics of Steinernema reveals deeply conserved gene regulatory networks.</title>
        <authorList>
            <person name="Dillman A.R."/>
            <person name="Macchietto M."/>
            <person name="Porter C.F."/>
            <person name="Rogers A."/>
            <person name="Williams B."/>
            <person name="Antoshechkin I."/>
            <person name="Lee M.M."/>
            <person name="Goodwin Z."/>
            <person name="Lu X."/>
            <person name="Lewis E.E."/>
            <person name="Goodrich-Blair H."/>
            <person name="Stock S.P."/>
            <person name="Adams B.J."/>
            <person name="Sternberg P.W."/>
            <person name="Mortazavi A."/>
        </authorList>
    </citation>
    <scope>NUCLEOTIDE SEQUENCE [LARGE SCALE GENOMIC DNA]</scope>
    <source>
        <strain evidence="2 3">ALL</strain>
    </source>
</reference>
<evidence type="ECO:0000313" key="2">
    <source>
        <dbReference type="EMBL" id="TKR76555.1"/>
    </source>
</evidence>